<evidence type="ECO:0000313" key="2">
    <source>
        <dbReference type="RefSeq" id="XP_015036804.1"/>
    </source>
</evidence>
<keyword evidence="1" id="KW-1185">Reference proteome</keyword>
<reference evidence="2" key="1">
    <citation type="submission" date="2025-08" db="UniProtKB">
        <authorList>
            <consortium name="RefSeq"/>
        </authorList>
    </citation>
    <scope>IDENTIFICATION</scope>
    <source>
        <strain evidence="2">MV-25-SWS-2005</strain>
        <tissue evidence="2">Whole body</tissue>
    </source>
</reference>
<dbReference type="InParanoid" id="A0A0R3NUM1"/>
<dbReference type="STRING" id="46245.A0A0R3NUM1"/>
<dbReference type="eggNOG" id="KOG1721">
    <property type="taxonomic scope" value="Eukaryota"/>
</dbReference>
<sequence>MSVSVVVGASACSFPSHPHTTKAHQYSGAACQAGPLRVASFRESDSMRWLRKAFGNRSTAGTWLRFQFRFDTKPLWGYKSAPLTTDSIQSEVWNRLGFYNPYTVYFDSISALLPWQVPTLSTMKVFICLAALLVASACASKTEGEKVPLEKKLDKRGLLDLGYGYGHAGLDVGYLGHGSVAGHGYGHGYGLTGHSAPAAIAVGHSGPAYSIGHSGPAVAVHHAPAPYVISKQADVHKTITITKGIPVPVHVDRPYPVVHEKRVPVEVKVPVPQPYEVIRKVPVTVKEYVKVPVPVPQPYEVIRHEKYPVHVPVDRPVPVEVPRPYPVPVAKPYPVYVEKAVKVAVPVQVDRPYPVYVKVPVVSHSVVKHAPTVAVSSYPVHGYPVSSYPASSYGHDASVYADHSGYHK</sequence>
<dbReference type="KEGG" id="dpo:4816330"/>
<protein>
    <submittedName>
        <fullName evidence="2">Uncharacterized protein Vajk3</fullName>
    </submittedName>
</protein>
<gene>
    <name evidence="2" type="primary">Vajk3</name>
</gene>
<dbReference type="AlphaFoldDB" id="A0A0R3NUM1"/>
<dbReference type="RefSeq" id="XP_015036804.1">
    <property type="nucleotide sequence ID" value="XM_015181318.2"/>
</dbReference>
<dbReference type="Bgee" id="FBgn0074223">
    <property type="expression patterns" value="Expressed in male reproductive system and 1 other cell type or tissue"/>
</dbReference>
<organism evidence="1 2">
    <name type="scientific">Drosophila pseudoobscura pseudoobscura</name>
    <name type="common">Fruit fly</name>
    <dbReference type="NCBI Taxonomy" id="46245"/>
    <lineage>
        <taxon>Eukaryota</taxon>
        <taxon>Metazoa</taxon>
        <taxon>Ecdysozoa</taxon>
        <taxon>Arthropoda</taxon>
        <taxon>Hexapoda</taxon>
        <taxon>Insecta</taxon>
        <taxon>Pterygota</taxon>
        <taxon>Neoptera</taxon>
        <taxon>Endopterygota</taxon>
        <taxon>Diptera</taxon>
        <taxon>Brachycera</taxon>
        <taxon>Muscomorpha</taxon>
        <taxon>Ephydroidea</taxon>
        <taxon>Drosophilidae</taxon>
        <taxon>Drosophila</taxon>
        <taxon>Sophophora</taxon>
    </lineage>
</organism>
<accession>A0A0R3NUM1</accession>
<dbReference type="GeneID" id="4816330"/>
<name>A0A0R3NUM1_DROPS</name>
<accession>A0A6I8V9T9</accession>
<dbReference type="Proteomes" id="UP000001819">
    <property type="component" value="Chromosome 4"/>
</dbReference>
<proteinExistence type="predicted"/>
<dbReference type="FunCoup" id="A0A0R3NUM1">
    <property type="interactions" value="20"/>
</dbReference>
<evidence type="ECO:0000313" key="1">
    <source>
        <dbReference type="Proteomes" id="UP000001819"/>
    </source>
</evidence>